<dbReference type="Ensembl" id="ENSATET00000015550.2">
    <property type="protein sequence ID" value="ENSATEP00000015309.2"/>
    <property type="gene ID" value="ENSATEG00000010534.2"/>
</dbReference>
<keyword evidence="2" id="KW-0808">Transferase</keyword>
<dbReference type="Proteomes" id="UP000265040">
    <property type="component" value="Chromosome 11"/>
</dbReference>
<feature type="domain" description="Protein kinase" evidence="7">
    <location>
        <begin position="21"/>
        <end position="264"/>
    </location>
</feature>
<keyword evidence="5" id="KW-0067">ATP-binding</keyword>
<dbReference type="GO" id="GO:0005524">
    <property type="term" value="F:ATP binding"/>
    <property type="evidence" value="ECO:0007669"/>
    <property type="project" value="UniProtKB-KW"/>
</dbReference>
<dbReference type="Pfam" id="PF00069">
    <property type="entry name" value="Pkinase"/>
    <property type="match status" value="1"/>
</dbReference>
<dbReference type="GO" id="GO:0003713">
    <property type="term" value="F:transcription coactivator activity"/>
    <property type="evidence" value="ECO:0007669"/>
    <property type="project" value="TreeGrafter"/>
</dbReference>
<reference evidence="8" key="3">
    <citation type="submission" date="2025-09" db="UniProtKB">
        <authorList>
            <consortium name="Ensembl"/>
        </authorList>
    </citation>
    <scope>IDENTIFICATION</scope>
</reference>
<dbReference type="SUPFAM" id="SSF56112">
    <property type="entry name" value="Protein kinase-like (PK-like)"/>
    <property type="match status" value="1"/>
</dbReference>
<dbReference type="GO" id="GO:0016605">
    <property type="term" value="C:PML body"/>
    <property type="evidence" value="ECO:0007669"/>
    <property type="project" value="TreeGrafter"/>
</dbReference>
<feature type="region of interest" description="Disordered" evidence="6">
    <location>
        <begin position="294"/>
        <end position="344"/>
    </location>
</feature>
<dbReference type="PROSITE" id="PS50011">
    <property type="entry name" value="PROTEIN_KINASE_DOM"/>
    <property type="match status" value="1"/>
</dbReference>
<feature type="compositionally biased region" description="Basic and acidic residues" evidence="6">
    <location>
        <begin position="295"/>
        <end position="324"/>
    </location>
</feature>
<dbReference type="InterPro" id="IPR000719">
    <property type="entry name" value="Prot_kinase_dom"/>
</dbReference>
<evidence type="ECO:0000256" key="1">
    <source>
        <dbReference type="ARBA" id="ARBA00022527"/>
    </source>
</evidence>
<keyword evidence="3" id="KW-0547">Nucleotide-binding</keyword>
<dbReference type="GO" id="GO:0046332">
    <property type="term" value="F:SMAD binding"/>
    <property type="evidence" value="ECO:0007669"/>
    <property type="project" value="TreeGrafter"/>
</dbReference>
<evidence type="ECO:0000256" key="6">
    <source>
        <dbReference type="SAM" id="MobiDB-lite"/>
    </source>
</evidence>
<dbReference type="InterPro" id="IPR011009">
    <property type="entry name" value="Kinase-like_dom_sf"/>
</dbReference>
<dbReference type="GO" id="GO:0045944">
    <property type="term" value="P:positive regulation of transcription by RNA polymerase II"/>
    <property type="evidence" value="ECO:0007669"/>
    <property type="project" value="TreeGrafter"/>
</dbReference>
<reference evidence="8" key="1">
    <citation type="submission" date="2021-04" db="EMBL/GenBank/DDBJ databases">
        <authorList>
            <consortium name="Wellcome Sanger Institute Data Sharing"/>
        </authorList>
    </citation>
    <scope>NUCLEOTIDE SEQUENCE [LARGE SCALE GENOMIC DNA]</scope>
</reference>
<dbReference type="Gene3D" id="1.10.510.10">
    <property type="entry name" value="Transferase(Phosphotransferase) domain 1"/>
    <property type="match status" value="1"/>
</dbReference>
<dbReference type="GO" id="GO:0007224">
    <property type="term" value="P:smoothened signaling pathway"/>
    <property type="evidence" value="ECO:0007669"/>
    <property type="project" value="TreeGrafter"/>
</dbReference>
<name>A0A3Q1I6T6_ANATE</name>
<evidence type="ECO:0000256" key="5">
    <source>
        <dbReference type="ARBA" id="ARBA00022840"/>
    </source>
</evidence>
<protein>
    <recommendedName>
        <fullName evidence="7">Protein kinase domain-containing protein</fullName>
    </recommendedName>
</protein>
<dbReference type="AlphaFoldDB" id="A0A3Q1I6T6"/>
<dbReference type="InterPro" id="IPR008271">
    <property type="entry name" value="Ser/Thr_kinase_AS"/>
</dbReference>
<dbReference type="PANTHER" id="PTHR24058">
    <property type="entry name" value="DUAL SPECIFICITY PROTEIN KINASE"/>
    <property type="match status" value="1"/>
</dbReference>
<dbReference type="PANTHER" id="PTHR24058:SF53">
    <property type="entry name" value="HOMEODOMAIN-INTERACTING PROTEIN KINASE 2"/>
    <property type="match status" value="1"/>
</dbReference>
<proteinExistence type="predicted"/>
<dbReference type="GO" id="GO:0005737">
    <property type="term" value="C:cytoplasm"/>
    <property type="evidence" value="ECO:0007669"/>
    <property type="project" value="TreeGrafter"/>
</dbReference>
<accession>A0A3Q1I6T6</accession>
<organism evidence="8 9">
    <name type="scientific">Anabas testudineus</name>
    <name type="common">Climbing perch</name>
    <name type="synonym">Anthias testudineus</name>
    <dbReference type="NCBI Taxonomy" id="64144"/>
    <lineage>
        <taxon>Eukaryota</taxon>
        <taxon>Metazoa</taxon>
        <taxon>Chordata</taxon>
        <taxon>Craniata</taxon>
        <taxon>Vertebrata</taxon>
        <taxon>Euteleostomi</taxon>
        <taxon>Actinopterygii</taxon>
        <taxon>Neopterygii</taxon>
        <taxon>Teleostei</taxon>
        <taxon>Neoteleostei</taxon>
        <taxon>Acanthomorphata</taxon>
        <taxon>Anabantaria</taxon>
        <taxon>Anabantiformes</taxon>
        <taxon>Anabantoidei</taxon>
        <taxon>Anabantidae</taxon>
        <taxon>Anabas</taxon>
    </lineage>
</organism>
<dbReference type="GO" id="GO:0004674">
    <property type="term" value="F:protein serine/threonine kinase activity"/>
    <property type="evidence" value="ECO:0007669"/>
    <property type="project" value="UniProtKB-KW"/>
</dbReference>
<dbReference type="GeneTree" id="ENSGT00940000164472"/>
<evidence type="ECO:0000313" key="9">
    <source>
        <dbReference type="Proteomes" id="UP000265040"/>
    </source>
</evidence>
<dbReference type="GO" id="GO:0004713">
    <property type="term" value="F:protein tyrosine kinase activity"/>
    <property type="evidence" value="ECO:0007669"/>
    <property type="project" value="TreeGrafter"/>
</dbReference>
<sequence length="355" mass="40229">LLQKTSDNIWSTAVNTYQKVYQILNFNGEGCFGKIAKCRNLGTGNIEAVKILKFDLIECEVEMLEAIRTLDPDKTNIVRFMESFQFQNLSCLVFEMLDRSLLDLIKERKGNPMNLNEIRPGLGIMHADLKPDNVMLVNHRDQPFRIKLTDFGLALPENAVEPGMFIQICAYRAPEVSLGLLLSTAADMWSVGCIMAYMYPGRNLFPNNCEHNWMKVMLHLLGQFKTPEEYEETTEVFLSLLKRCLHVNSEGRITPSEAMTHSFITMVHLVEDRETSIYADAAFQLMTVSPLSHLNESDDNRIDTETVTKDNGGIKDQEDPRTDSAKPPADGSQDENNECDHDKLDLSDIVISSRL</sequence>
<reference evidence="8" key="2">
    <citation type="submission" date="2025-08" db="UniProtKB">
        <authorList>
            <consortium name="Ensembl"/>
        </authorList>
    </citation>
    <scope>IDENTIFICATION</scope>
</reference>
<dbReference type="SMART" id="SM00220">
    <property type="entry name" value="S_TKc"/>
    <property type="match status" value="1"/>
</dbReference>
<keyword evidence="4" id="KW-0418">Kinase</keyword>
<dbReference type="STRING" id="64144.ENSATEP00000015309"/>
<keyword evidence="1" id="KW-0723">Serine/threonine-protein kinase</keyword>
<dbReference type="InterPro" id="IPR050494">
    <property type="entry name" value="Ser_Thr_dual-spec_kinase"/>
</dbReference>
<keyword evidence="9" id="KW-1185">Reference proteome</keyword>
<evidence type="ECO:0000313" key="8">
    <source>
        <dbReference type="Ensembl" id="ENSATEP00000015309.2"/>
    </source>
</evidence>
<evidence type="ECO:0000256" key="4">
    <source>
        <dbReference type="ARBA" id="ARBA00022777"/>
    </source>
</evidence>
<dbReference type="GO" id="GO:0003714">
    <property type="term" value="F:transcription corepressor activity"/>
    <property type="evidence" value="ECO:0007669"/>
    <property type="project" value="TreeGrafter"/>
</dbReference>
<dbReference type="GO" id="GO:0042771">
    <property type="term" value="P:intrinsic apoptotic signaling pathway in response to DNA damage by p53 class mediator"/>
    <property type="evidence" value="ECO:0007669"/>
    <property type="project" value="TreeGrafter"/>
</dbReference>
<dbReference type="Gene3D" id="3.30.200.20">
    <property type="entry name" value="Phosphorylase Kinase, domain 1"/>
    <property type="match status" value="1"/>
</dbReference>
<evidence type="ECO:0000256" key="3">
    <source>
        <dbReference type="ARBA" id="ARBA00022741"/>
    </source>
</evidence>
<evidence type="ECO:0000256" key="2">
    <source>
        <dbReference type="ARBA" id="ARBA00022679"/>
    </source>
</evidence>
<evidence type="ECO:0000259" key="7">
    <source>
        <dbReference type="PROSITE" id="PS50011"/>
    </source>
</evidence>
<dbReference type="PROSITE" id="PS00108">
    <property type="entry name" value="PROTEIN_KINASE_ST"/>
    <property type="match status" value="1"/>
</dbReference>